<dbReference type="GO" id="GO:0006357">
    <property type="term" value="P:regulation of transcription by RNA polymerase II"/>
    <property type="evidence" value="ECO:0007669"/>
    <property type="project" value="TreeGrafter"/>
</dbReference>
<proteinExistence type="predicted"/>
<dbReference type="InterPro" id="IPR036236">
    <property type="entry name" value="Znf_C2H2_sf"/>
</dbReference>
<dbReference type="Gramene" id="PUZ67670">
    <property type="protein sequence ID" value="PUZ67670"/>
    <property type="gene ID" value="GQ55_3G454100"/>
</dbReference>
<dbReference type="Pfam" id="PF02892">
    <property type="entry name" value="zf-BED"/>
    <property type="match status" value="1"/>
</dbReference>
<dbReference type="SUPFAM" id="SSF57667">
    <property type="entry name" value="beta-beta-alpha zinc fingers"/>
    <property type="match status" value="1"/>
</dbReference>
<dbReference type="EMBL" id="CM009751">
    <property type="protein sequence ID" value="PUZ67670.1"/>
    <property type="molecule type" value="Genomic_DNA"/>
</dbReference>
<dbReference type="Proteomes" id="UP000244336">
    <property type="component" value="Chromosome 3"/>
</dbReference>
<feature type="compositionally biased region" description="Low complexity" evidence="5">
    <location>
        <begin position="18"/>
        <end position="29"/>
    </location>
</feature>
<dbReference type="PANTHER" id="PTHR34396:SF25">
    <property type="entry name" value="BOUNDARY ELEMENT ASSOCIATED FACTOR"/>
    <property type="match status" value="1"/>
</dbReference>
<feature type="domain" description="BED-type" evidence="6">
    <location>
        <begin position="50"/>
        <end position="104"/>
    </location>
</feature>
<evidence type="ECO:0000313" key="7">
    <source>
        <dbReference type="EMBL" id="PUZ67670.1"/>
    </source>
</evidence>
<evidence type="ECO:0000256" key="2">
    <source>
        <dbReference type="ARBA" id="ARBA00022771"/>
    </source>
</evidence>
<dbReference type="OrthoDB" id="1900170at2759"/>
<keyword evidence="2 4" id="KW-0863">Zinc-finger</keyword>
<feature type="compositionally biased region" description="Polar residues" evidence="5">
    <location>
        <begin position="1"/>
        <end position="16"/>
    </location>
</feature>
<accession>A0A2T7EIM1</accession>
<protein>
    <recommendedName>
        <fullName evidence="6">BED-type domain-containing protein</fullName>
    </recommendedName>
</protein>
<dbReference type="GO" id="GO:0005634">
    <property type="term" value="C:nucleus"/>
    <property type="evidence" value="ECO:0007669"/>
    <property type="project" value="TreeGrafter"/>
</dbReference>
<evidence type="ECO:0000256" key="1">
    <source>
        <dbReference type="ARBA" id="ARBA00022723"/>
    </source>
</evidence>
<dbReference type="SUPFAM" id="SSF140996">
    <property type="entry name" value="Hermes dimerisation domain"/>
    <property type="match status" value="1"/>
</dbReference>
<keyword evidence="8" id="KW-1185">Reference proteome</keyword>
<dbReference type="GO" id="GO:0008270">
    <property type="term" value="F:zinc ion binding"/>
    <property type="evidence" value="ECO:0007669"/>
    <property type="project" value="UniProtKB-KW"/>
</dbReference>
<dbReference type="InterPro" id="IPR053031">
    <property type="entry name" value="Cuticle_assoc_protein"/>
</dbReference>
<name>A0A2T7EIM1_9POAL</name>
<dbReference type="PANTHER" id="PTHR34396">
    <property type="entry name" value="OS03G0264950 PROTEIN-RELATED"/>
    <property type="match status" value="1"/>
</dbReference>
<dbReference type="PROSITE" id="PS50808">
    <property type="entry name" value="ZF_BED"/>
    <property type="match status" value="1"/>
</dbReference>
<sequence length="238" mass="26732">MASAPSSSQVPGSQASGAEVAAADTTTEDNVVHISDGEEEAIAAPGKRRKLYSKVWNDFVQVCVDGEWKAKCNHCGKKLSAVSRNGTTHLKTHLKSCPLNNKKPGDKIQSNLRFGTTEKGAITVENYMFDQEVARKALYSMIILHEYPLSIVDHHGFRKFVTALQPLFKMGTRNTIRRDIIHFYEGEKRKARIFLQRTNCRVAVTTDLWTADNQKRGYMAVTGHFIDDSWTLKSCILR</sequence>
<evidence type="ECO:0000256" key="4">
    <source>
        <dbReference type="PROSITE-ProRule" id="PRU00027"/>
    </source>
</evidence>
<evidence type="ECO:0000259" key="6">
    <source>
        <dbReference type="PROSITE" id="PS50808"/>
    </source>
</evidence>
<dbReference type="SMART" id="SM00614">
    <property type="entry name" value="ZnF_BED"/>
    <property type="match status" value="1"/>
</dbReference>
<feature type="region of interest" description="Disordered" evidence="5">
    <location>
        <begin position="1"/>
        <end position="30"/>
    </location>
</feature>
<evidence type="ECO:0000256" key="3">
    <source>
        <dbReference type="ARBA" id="ARBA00022833"/>
    </source>
</evidence>
<organism evidence="7 8">
    <name type="scientific">Panicum hallii var. hallii</name>
    <dbReference type="NCBI Taxonomy" id="1504633"/>
    <lineage>
        <taxon>Eukaryota</taxon>
        <taxon>Viridiplantae</taxon>
        <taxon>Streptophyta</taxon>
        <taxon>Embryophyta</taxon>
        <taxon>Tracheophyta</taxon>
        <taxon>Spermatophyta</taxon>
        <taxon>Magnoliopsida</taxon>
        <taxon>Liliopsida</taxon>
        <taxon>Poales</taxon>
        <taxon>Poaceae</taxon>
        <taxon>PACMAD clade</taxon>
        <taxon>Panicoideae</taxon>
        <taxon>Panicodae</taxon>
        <taxon>Paniceae</taxon>
        <taxon>Panicinae</taxon>
        <taxon>Panicum</taxon>
        <taxon>Panicum sect. Panicum</taxon>
    </lineage>
</organism>
<reference evidence="7 8" key="1">
    <citation type="submission" date="2018-04" db="EMBL/GenBank/DDBJ databases">
        <title>WGS assembly of Panicum hallii var. hallii HAL2.</title>
        <authorList>
            <person name="Lovell J."/>
            <person name="Jenkins J."/>
            <person name="Lowry D."/>
            <person name="Mamidi S."/>
            <person name="Sreedasyam A."/>
            <person name="Weng X."/>
            <person name="Barry K."/>
            <person name="Bonette J."/>
            <person name="Campitelli B."/>
            <person name="Daum C."/>
            <person name="Gordon S."/>
            <person name="Gould B."/>
            <person name="Lipzen A."/>
            <person name="MacQueen A."/>
            <person name="Palacio-Mejia J."/>
            <person name="Plott C."/>
            <person name="Shakirov E."/>
            <person name="Shu S."/>
            <person name="Yoshinaga Y."/>
            <person name="Zane M."/>
            <person name="Rokhsar D."/>
            <person name="Grimwood J."/>
            <person name="Schmutz J."/>
            <person name="Juenger T."/>
        </authorList>
    </citation>
    <scope>NUCLEOTIDE SEQUENCE [LARGE SCALE GENOMIC DNA]</scope>
    <source>
        <strain evidence="8">cv. HAL2</strain>
    </source>
</reference>
<keyword evidence="1" id="KW-0479">Metal-binding</keyword>
<dbReference type="AlphaFoldDB" id="A0A2T7EIM1"/>
<evidence type="ECO:0000313" key="8">
    <source>
        <dbReference type="Proteomes" id="UP000244336"/>
    </source>
</evidence>
<gene>
    <name evidence="7" type="ORF">GQ55_3G454100</name>
</gene>
<evidence type="ECO:0000256" key="5">
    <source>
        <dbReference type="SAM" id="MobiDB-lite"/>
    </source>
</evidence>
<dbReference type="InterPro" id="IPR003656">
    <property type="entry name" value="Znf_BED"/>
</dbReference>
<dbReference type="GO" id="GO:1990837">
    <property type="term" value="F:sequence-specific double-stranded DNA binding"/>
    <property type="evidence" value="ECO:0007669"/>
    <property type="project" value="TreeGrafter"/>
</dbReference>
<keyword evidence="3" id="KW-0862">Zinc</keyword>